<reference evidence="1" key="1">
    <citation type="journal article" date="2014" name="Genome Biol. Evol.">
        <title>Pangenome evidence for extensive interdomain horizontal transfer affecting lineage core and shell genes in uncultured planktonic thaumarchaeota and euryarchaeota.</title>
        <authorList>
            <person name="Deschamps P."/>
            <person name="Zivanovic Y."/>
            <person name="Moreira D."/>
            <person name="Rodriguez-Valera F."/>
            <person name="Lopez-Garcia P."/>
        </authorList>
    </citation>
    <scope>NUCLEOTIDE SEQUENCE</scope>
</reference>
<dbReference type="EMBL" id="KF901157">
    <property type="protein sequence ID" value="AIF20163.1"/>
    <property type="molecule type" value="Genomic_DNA"/>
</dbReference>
<protein>
    <submittedName>
        <fullName evidence="1">Uncharacterized protein</fullName>
    </submittedName>
</protein>
<proteinExistence type="predicted"/>
<organism evidence="1">
    <name type="scientific">uncultured marine thaumarchaeote KM3_88_E12</name>
    <dbReference type="NCBI Taxonomy" id="1456336"/>
    <lineage>
        <taxon>Archaea</taxon>
        <taxon>Nitrososphaerota</taxon>
        <taxon>environmental samples</taxon>
    </lineage>
</organism>
<accession>A0A075I2C8</accession>
<evidence type="ECO:0000313" key="1">
    <source>
        <dbReference type="EMBL" id="AIF20163.1"/>
    </source>
</evidence>
<sequence length="377" mass="42146">MVTKVVVFGLSTEGYNIACKMALKGADVQIIDESTPSAISIKSDIAKTYPTVQTLKDDEPLLSMTPIDVAISKAQILFFVPILRKTGQDIKIEINSKFKTAVTNIKKGSSIVYCLGTGFGGNSENMALLEHVTGFKVAKNISYYYYPLLTNNELPSFIGTNNDKPNENLIELLSNEKKPQVIAISSSEHFHAISVLKQFSVLTSILEICKFAKDKPSKSDLSTSDLSEIYLDDMINDLFDLRSLSLSFEGANTLMYIINGSIKGVDNYIKRLIDEIRLVLKKNELKASRTKILLLWSLDHNEMKGDKIDILQTLQTKLQDYINDVESVGDSIDFFQNEKTTIVVACSKSDFEYIHKNKKDNDIIIIKANPLCELSQK</sequence>
<dbReference type="AlphaFoldDB" id="A0A075I2C8"/>
<name>A0A075I2C8_9ARCH</name>